<evidence type="ECO:0000313" key="1">
    <source>
        <dbReference type="EMBL" id="CAD7431827.1"/>
    </source>
</evidence>
<organism evidence="1">
    <name type="scientific">Timema monikensis</name>
    <dbReference type="NCBI Taxonomy" id="170555"/>
    <lineage>
        <taxon>Eukaryota</taxon>
        <taxon>Metazoa</taxon>
        <taxon>Ecdysozoa</taxon>
        <taxon>Arthropoda</taxon>
        <taxon>Hexapoda</taxon>
        <taxon>Insecta</taxon>
        <taxon>Pterygota</taxon>
        <taxon>Neoptera</taxon>
        <taxon>Polyneoptera</taxon>
        <taxon>Phasmatodea</taxon>
        <taxon>Timematodea</taxon>
        <taxon>Timematoidea</taxon>
        <taxon>Timematidae</taxon>
        <taxon>Timema</taxon>
    </lineage>
</organism>
<name>A0A7R9EF33_9NEOP</name>
<sequence length="134" mass="15884">MVGDGRWRHCHPLVMGQHQAAQMSQRGLLYLRDLGSNLMSVYLEVYVREEVVANVWKYESKQRMNNHRFDTKHKDLDKPVPIHASTHNQDFQTCYTTKILRAFPKQCNSSQLRQWELAHQWITKSRLPPGLNRR</sequence>
<gene>
    <name evidence="1" type="ORF">TMSB3V08_LOCUS8547</name>
</gene>
<dbReference type="EMBL" id="OB795187">
    <property type="protein sequence ID" value="CAD7431827.1"/>
    <property type="molecule type" value="Genomic_DNA"/>
</dbReference>
<accession>A0A7R9EF33</accession>
<protein>
    <submittedName>
        <fullName evidence="1">Uncharacterized protein</fullName>
    </submittedName>
</protein>
<reference evidence="1" key="1">
    <citation type="submission" date="2020-11" db="EMBL/GenBank/DDBJ databases">
        <authorList>
            <person name="Tran Van P."/>
        </authorList>
    </citation>
    <scope>NUCLEOTIDE SEQUENCE</scope>
</reference>
<proteinExistence type="predicted"/>
<dbReference type="AlphaFoldDB" id="A0A7R9EF33"/>